<sequence>MEYVKSTRPCDTAVWEPEHTLKFSTSQNGTRCIDWAALEQVHLADSVRALLATAPCDRFFDIIEPTYLEFTLELCSTFQLQTVMTVYDDLGTIQFRFGGLVRQLSVPEFGVALGLYTENFMEADNFPHLHRHIHYALFSCWAALIPTTSIYDPSRSKASALSPALRYLHALLAHTLTGRRESTGVTSSPSLLPSNRTTPKGSHQHRPLRDSSSSTLWALNTLAQSSSLTLIDQMSPQGISSMLHMRMRERRHGFDPPQYRLAQAIDQMTLRILLTISLPSKRTHLLLHRRVPN</sequence>
<protein>
    <recommendedName>
        <fullName evidence="2">Arabidopsis retrotransposon Orf1 C-terminal domain-containing protein</fullName>
    </recommendedName>
</protein>
<feature type="region of interest" description="Disordered" evidence="1">
    <location>
        <begin position="179"/>
        <end position="212"/>
    </location>
</feature>
<dbReference type="EMBL" id="KZ665158">
    <property type="protein sequence ID" value="PPS01177.1"/>
    <property type="molecule type" value="Genomic_DNA"/>
</dbReference>
<feature type="domain" description="Arabidopsis retrotransposon Orf1 C-terminal" evidence="2">
    <location>
        <begin position="27"/>
        <end position="186"/>
    </location>
</feature>
<dbReference type="OrthoDB" id="1685790at2759"/>
<organism evidence="3 4">
    <name type="scientific">Gossypium barbadense</name>
    <name type="common">Sea Island cotton</name>
    <name type="synonym">Hibiscus barbadensis</name>
    <dbReference type="NCBI Taxonomy" id="3634"/>
    <lineage>
        <taxon>Eukaryota</taxon>
        <taxon>Viridiplantae</taxon>
        <taxon>Streptophyta</taxon>
        <taxon>Embryophyta</taxon>
        <taxon>Tracheophyta</taxon>
        <taxon>Spermatophyta</taxon>
        <taxon>Magnoliopsida</taxon>
        <taxon>eudicotyledons</taxon>
        <taxon>Gunneridae</taxon>
        <taxon>Pentapetalae</taxon>
        <taxon>rosids</taxon>
        <taxon>malvids</taxon>
        <taxon>Malvales</taxon>
        <taxon>Malvaceae</taxon>
        <taxon>Malvoideae</taxon>
        <taxon>Gossypium</taxon>
    </lineage>
</organism>
<reference evidence="3 4" key="1">
    <citation type="submission" date="2015-01" db="EMBL/GenBank/DDBJ databases">
        <title>Genome of allotetraploid Gossypium barbadense reveals genomic plasticity and fiber elongation in cotton evolution.</title>
        <authorList>
            <person name="Chen X."/>
            <person name="Liu X."/>
            <person name="Zhao B."/>
            <person name="Zheng H."/>
            <person name="Hu Y."/>
            <person name="Lu G."/>
            <person name="Yang C."/>
            <person name="Chen J."/>
            <person name="Shan C."/>
            <person name="Zhang L."/>
            <person name="Zhou Y."/>
            <person name="Wang L."/>
            <person name="Guo W."/>
            <person name="Bai Y."/>
            <person name="Ruan J."/>
            <person name="Shangguan X."/>
            <person name="Mao Y."/>
            <person name="Jiang J."/>
            <person name="Zhu Y."/>
            <person name="Lei J."/>
            <person name="Kang H."/>
            <person name="Chen S."/>
            <person name="He X."/>
            <person name="Wang R."/>
            <person name="Wang Y."/>
            <person name="Chen J."/>
            <person name="Wang L."/>
            <person name="Yu S."/>
            <person name="Wang B."/>
            <person name="Wei J."/>
            <person name="Song S."/>
            <person name="Lu X."/>
            <person name="Gao Z."/>
            <person name="Gu W."/>
            <person name="Deng X."/>
            <person name="Ma D."/>
            <person name="Wang S."/>
            <person name="Liang W."/>
            <person name="Fang L."/>
            <person name="Cai C."/>
            <person name="Zhu X."/>
            <person name="Zhou B."/>
            <person name="Zhang Y."/>
            <person name="Chen Z."/>
            <person name="Xu S."/>
            <person name="Zhu R."/>
            <person name="Wang S."/>
            <person name="Zhang T."/>
            <person name="Zhao G."/>
        </authorList>
    </citation>
    <scope>NUCLEOTIDE SEQUENCE [LARGE SCALE GENOMIC DNA]</scope>
    <source>
        <strain evidence="4">cv. Xinhai21</strain>
        <tissue evidence="3">Leaf</tissue>
    </source>
</reference>
<name>A0A2P5XCW2_GOSBA</name>
<dbReference type="Proteomes" id="UP000239757">
    <property type="component" value="Unassembled WGS sequence"/>
</dbReference>
<dbReference type="Pfam" id="PF03078">
    <property type="entry name" value="ATHILA"/>
    <property type="match status" value="1"/>
</dbReference>
<proteinExistence type="predicted"/>
<evidence type="ECO:0000313" key="4">
    <source>
        <dbReference type="Proteomes" id="UP000239757"/>
    </source>
</evidence>
<dbReference type="InterPro" id="IPR004312">
    <property type="entry name" value="ATHILA_Orf1_C"/>
</dbReference>
<dbReference type="AlphaFoldDB" id="A0A2P5XCW2"/>
<gene>
    <name evidence="3" type="ORF">GOBAR_AA19486</name>
</gene>
<evidence type="ECO:0000313" key="3">
    <source>
        <dbReference type="EMBL" id="PPS01177.1"/>
    </source>
</evidence>
<accession>A0A2P5XCW2</accession>
<evidence type="ECO:0000259" key="2">
    <source>
        <dbReference type="Pfam" id="PF03078"/>
    </source>
</evidence>
<evidence type="ECO:0000256" key="1">
    <source>
        <dbReference type="SAM" id="MobiDB-lite"/>
    </source>
</evidence>
<feature type="compositionally biased region" description="Polar residues" evidence="1">
    <location>
        <begin position="183"/>
        <end position="201"/>
    </location>
</feature>